<dbReference type="PANTHER" id="PTHR44420:SF2">
    <property type="entry name" value="GLUTATHIONE S-TRANSFERASE DHAR2-RELATED"/>
    <property type="match status" value="1"/>
</dbReference>
<dbReference type="InParanoid" id="E1ZSW7"/>
<dbReference type="GeneID" id="17350502"/>
<dbReference type="KEGG" id="cvr:CHLNCDRAFT_141455"/>
<dbReference type="EMBL" id="GL433868">
    <property type="protein sequence ID" value="EFN51078.1"/>
    <property type="molecule type" value="Genomic_DNA"/>
</dbReference>
<dbReference type="InterPro" id="IPR004045">
    <property type="entry name" value="Glutathione_S-Trfase_N"/>
</dbReference>
<dbReference type="Gene3D" id="3.40.30.10">
    <property type="entry name" value="Glutaredoxin"/>
    <property type="match status" value="1"/>
</dbReference>
<evidence type="ECO:0000313" key="5">
    <source>
        <dbReference type="EMBL" id="EFN51078.1"/>
    </source>
</evidence>
<dbReference type="RefSeq" id="XP_005843180.1">
    <property type="nucleotide sequence ID" value="XM_005843118.1"/>
</dbReference>
<dbReference type="Pfam" id="PF13409">
    <property type="entry name" value="GST_N_2"/>
    <property type="match status" value="1"/>
</dbReference>
<name>E1ZSW7_CHLVA</name>
<dbReference type="GO" id="GO:0033355">
    <property type="term" value="P:ascorbate glutathione cycle"/>
    <property type="evidence" value="ECO:0007669"/>
    <property type="project" value="InterPro"/>
</dbReference>
<feature type="region of interest" description="Disordered" evidence="3">
    <location>
        <begin position="138"/>
        <end position="158"/>
    </location>
</feature>
<dbReference type="eggNOG" id="KOG1422">
    <property type="taxonomic scope" value="Eukaryota"/>
</dbReference>
<feature type="compositionally biased region" description="Basic and acidic residues" evidence="3">
    <location>
        <begin position="12"/>
        <end position="27"/>
    </location>
</feature>
<feature type="region of interest" description="Disordered" evidence="3">
    <location>
        <begin position="1"/>
        <end position="27"/>
    </location>
</feature>
<evidence type="ECO:0000256" key="1">
    <source>
        <dbReference type="ARBA" id="ARBA00022679"/>
    </source>
</evidence>
<dbReference type="AlphaFoldDB" id="E1ZSW7"/>
<reference evidence="5 6" key="1">
    <citation type="journal article" date="2010" name="Plant Cell">
        <title>The Chlorella variabilis NC64A genome reveals adaptation to photosymbiosis, coevolution with viruses, and cryptic sex.</title>
        <authorList>
            <person name="Blanc G."/>
            <person name="Duncan G."/>
            <person name="Agarkova I."/>
            <person name="Borodovsky M."/>
            <person name="Gurnon J."/>
            <person name="Kuo A."/>
            <person name="Lindquist E."/>
            <person name="Lucas S."/>
            <person name="Pangilinan J."/>
            <person name="Polle J."/>
            <person name="Salamov A."/>
            <person name="Terry A."/>
            <person name="Yamada T."/>
            <person name="Dunigan D.D."/>
            <person name="Grigoriev I.V."/>
            <person name="Claverie J.M."/>
            <person name="Van Etten J.L."/>
        </authorList>
    </citation>
    <scope>NUCLEOTIDE SEQUENCE [LARGE SCALE GENOMIC DNA]</scope>
    <source>
        <strain evidence="5 6">NC64A</strain>
    </source>
</reference>
<dbReference type="InterPro" id="IPR036249">
    <property type="entry name" value="Thioredoxin-like_sf"/>
</dbReference>
<dbReference type="GO" id="GO:0045174">
    <property type="term" value="F:glutathione dehydrogenase (ascorbate) activity"/>
    <property type="evidence" value="ECO:0007669"/>
    <property type="project" value="InterPro"/>
</dbReference>
<evidence type="ECO:0000259" key="4">
    <source>
        <dbReference type="PROSITE" id="PS50404"/>
    </source>
</evidence>
<evidence type="ECO:0000256" key="3">
    <source>
        <dbReference type="SAM" id="MobiDB-lite"/>
    </source>
</evidence>
<dbReference type="Proteomes" id="UP000008141">
    <property type="component" value="Unassembled WGS sequence"/>
</dbReference>
<evidence type="ECO:0000313" key="6">
    <source>
        <dbReference type="Proteomes" id="UP000008141"/>
    </source>
</evidence>
<dbReference type="PANTHER" id="PTHR44420">
    <property type="entry name" value="GLUTATHIONE S-TRANSFERASE DHAR2-RELATED"/>
    <property type="match status" value="1"/>
</dbReference>
<dbReference type="OrthoDB" id="1935530at2759"/>
<protein>
    <recommendedName>
        <fullName evidence="4">GST N-terminal domain-containing protein</fullName>
    </recommendedName>
</protein>
<dbReference type="InterPro" id="IPR044627">
    <property type="entry name" value="DHAR1/2/3/4"/>
</dbReference>
<evidence type="ECO:0000256" key="2">
    <source>
        <dbReference type="ARBA" id="ARBA00024194"/>
    </source>
</evidence>
<sequence>MATGGGSQGPEFEVHVLGHPKGGPEGHEGQLGACPFSHRVLLLLEERELPYTVDFVDVARKPDWVTETNPEGTLPILRDCASGQLLHDSDAISDFLEDKYGGGDGKRSLRKLGDCPQPAPQLWPKFLAYLGAEAGSQEEAAARRELEEQLQASPALLP</sequence>
<dbReference type="PROSITE" id="PS50404">
    <property type="entry name" value="GST_NTER"/>
    <property type="match status" value="1"/>
</dbReference>
<organism evidence="6">
    <name type="scientific">Chlorella variabilis</name>
    <name type="common">Green alga</name>
    <dbReference type="NCBI Taxonomy" id="554065"/>
    <lineage>
        <taxon>Eukaryota</taxon>
        <taxon>Viridiplantae</taxon>
        <taxon>Chlorophyta</taxon>
        <taxon>core chlorophytes</taxon>
        <taxon>Trebouxiophyceae</taxon>
        <taxon>Chlorellales</taxon>
        <taxon>Chlorellaceae</taxon>
        <taxon>Chlorella clade</taxon>
        <taxon>Chlorella</taxon>
    </lineage>
</organism>
<accession>E1ZSW7</accession>
<gene>
    <name evidence="5" type="ORF">CHLNCDRAFT_141455</name>
</gene>
<keyword evidence="1" id="KW-0808">Transferase</keyword>
<keyword evidence="6" id="KW-1185">Reference proteome</keyword>
<dbReference type="SUPFAM" id="SSF52833">
    <property type="entry name" value="Thioredoxin-like"/>
    <property type="match status" value="1"/>
</dbReference>
<feature type="domain" description="GST N-terminal" evidence="4">
    <location>
        <begin position="24"/>
        <end position="104"/>
    </location>
</feature>
<comment type="similarity">
    <text evidence="2">Belongs to the GST superfamily. DHAR family.</text>
</comment>
<dbReference type="GO" id="GO:0016740">
    <property type="term" value="F:transferase activity"/>
    <property type="evidence" value="ECO:0007669"/>
    <property type="project" value="UniProtKB-KW"/>
</dbReference>
<proteinExistence type="inferred from homology"/>